<sequence length="135" mass="15863">MEKSFQDIFDILSKVSINLPLLDAIQKMPAYGKFFKELSKDKERFRPRQQERLNMNEKKTPLRDLKRKFTKESTASKVAKTKAETSAPMASCAWKTTWLVVGLEAYHIEVRLEDLDEEDDQQERLTDPILREQRS</sequence>
<proteinExistence type="predicted"/>
<comment type="caution">
    <text evidence="2">The sequence shown here is derived from an EMBL/GenBank/DDBJ whole genome shotgun (WGS) entry which is preliminary data.</text>
</comment>
<organism evidence="2 3">
    <name type="scientific">Dipteronia sinensis</name>
    <dbReference type="NCBI Taxonomy" id="43782"/>
    <lineage>
        <taxon>Eukaryota</taxon>
        <taxon>Viridiplantae</taxon>
        <taxon>Streptophyta</taxon>
        <taxon>Embryophyta</taxon>
        <taxon>Tracheophyta</taxon>
        <taxon>Spermatophyta</taxon>
        <taxon>Magnoliopsida</taxon>
        <taxon>eudicotyledons</taxon>
        <taxon>Gunneridae</taxon>
        <taxon>Pentapetalae</taxon>
        <taxon>rosids</taxon>
        <taxon>malvids</taxon>
        <taxon>Sapindales</taxon>
        <taxon>Sapindaceae</taxon>
        <taxon>Hippocastanoideae</taxon>
        <taxon>Acereae</taxon>
        <taxon>Dipteronia</taxon>
    </lineage>
</organism>
<evidence type="ECO:0000256" key="1">
    <source>
        <dbReference type="SAM" id="MobiDB-lite"/>
    </source>
</evidence>
<protein>
    <submittedName>
        <fullName evidence="2">Uncharacterized protein</fullName>
    </submittedName>
</protein>
<dbReference type="Proteomes" id="UP001281410">
    <property type="component" value="Unassembled WGS sequence"/>
</dbReference>
<accession>A0AAE0E6J4</accession>
<gene>
    <name evidence="2" type="ORF">Dsin_017278</name>
</gene>
<evidence type="ECO:0000313" key="2">
    <source>
        <dbReference type="EMBL" id="KAK3212572.1"/>
    </source>
</evidence>
<feature type="compositionally biased region" description="Basic and acidic residues" evidence="1">
    <location>
        <begin position="45"/>
        <end position="64"/>
    </location>
</feature>
<name>A0AAE0E6J4_9ROSI</name>
<feature type="region of interest" description="Disordered" evidence="1">
    <location>
        <begin position="45"/>
        <end position="82"/>
    </location>
</feature>
<evidence type="ECO:0000313" key="3">
    <source>
        <dbReference type="Proteomes" id="UP001281410"/>
    </source>
</evidence>
<reference evidence="2" key="1">
    <citation type="journal article" date="2023" name="Plant J.">
        <title>Genome sequences and population genomics provide insights into the demographic history, inbreeding, and mutation load of two 'living fossil' tree species of Dipteronia.</title>
        <authorList>
            <person name="Feng Y."/>
            <person name="Comes H.P."/>
            <person name="Chen J."/>
            <person name="Zhu S."/>
            <person name="Lu R."/>
            <person name="Zhang X."/>
            <person name="Li P."/>
            <person name="Qiu J."/>
            <person name="Olsen K.M."/>
            <person name="Qiu Y."/>
        </authorList>
    </citation>
    <scope>NUCLEOTIDE SEQUENCE</scope>
    <source>
        <strain evidence="2">NBL</strain>
    </source>
</reference>
<dbReference type="EMBL" id="JANJYJ010000005">
    <property type="protein sequence ID" value="KAK3212572.1"/>
    <property type="molecule type" value="Genomic_DNA"/>
</dbReference>
<keyword evidence="3" id="KW-1185">Reference proteome</keyword>
<dbReference type="AlphaFoldDB" id="A0AAE0E6J4"/>